<feature type="transmembrane region" description="Helical" evidence="7">
    <location>
        <begin position="176"/>
        <end position="197"/>
    </location>
</feature>
<keyword evidence="4 7" id="KW-1133">Transmembrane helix</keyword>
<dbReference type="eggNOG" id="KOG2563">
    <property type="taxonomic scope" value="Eukaryota"/>
</dbReference>
<evidence type="ECO:0000313" key="10">
    <source>
        <dbReference type="Proteomes" id="UP000000305"/>
    </source>
</evidence>
<dbReference type="FunFam" id="1.20.1250.20:FF:000092">
    <property type="entry name" value="Feline leukemia virus subgroup C receptor-related protein 2 isoform 1"/>
    <property type="match status" value="1"/>
</dbReference>
<sequence>MAKNKLQVNFPEDVKELSKGTTANHHNQLQHLSNNDPSPVANTKVYRRRWLMLFIFVLVFMTNAFQWIQFSIINNLIMKYYGIGSQAVDWTSLVFMVVYIPFIFPGAWIMDRMGLRVTVLLGAIGSTTAAWINVMGVAQDRFYVILIGQTIASIAQVFVLGVSPNVAAVWFGADQVSLACSVGVFGNQIGVSLGFLIPPMMVRDHDNLEDIGTDLKLMLYIVAGYCSVLLLTVIFVFQAKPPLPPSGAQSLSSKQSSATFSEYFQSLKNIITNKGFLLLFTSYGINVGAFYAMSTLLNQTVLLHFPGEEKNCGRIGLTIVVCGMFGSIIFGAILDKTHKFKETTLVTYFFALVGMVTYTFTFRLEYIPITFVAAGIAGFFMTGYLPVGFEFGAELTYPEPEVTSAGLLNASAQVFGITFTLLGGWLLGTYGSMVCNCLLSMALLVGFAMTFPIRPELRRQKANQESIFAILGSEKVNPLPVSA</sequence>
<dbReference type="FunCoup" id="E9HG15">
    <property type="interactions" value="277"/>
</dbReference>
<dbReference type="Gene3D" id="1.20.1250.20">
    <property type="entry name" value="MFS general substrate transporter like domains"/>
    <property type="match status" value="2"/>
</dbReference>
<dbReference type="GO" id="GO:0015220">
    <property type="term" value="F:choline transmembrane transporter activity"/>
    <property type="evidence" value="ECO:0007669"/>
    <property type="project" value="UniProtKB-ARBA"/>
</dbReference>
<dbReference type="PANTHER" id="PTHR10924">
    <property type="entry name" value="MAJOR FACILITATOR SUPERFAMILY PROTEIN-RELATED"/>
    <property type="match status" value="1"/>
</dbReference>
<feature type="transmembrane region" description="Helical" evidence="7">
    <location>
        <begin position="50"/>
        <end position="70"/>
    </location>
</feature>
<dbReference type="InterPro" id="IPR011701">
    <property type="entry name" value="MFS"/>
</dbReference>
<evidence type="ECO:0000256" key="7">
    <source>
        <dbReference type="SAM" id="Phobius"/>
    </source>
</evidence>
<dbReference type="HOGENOM" id="CLU_023132_0_1_1"/>
<dbReference type="CDD" id="cd17398">
    <property type="entry name" value="MFS_FLVCR_like"/>
    <property type="match status" value="1"/>
</dbReference>
<dbReference type="GO" id="GO:0020037">
    <property type="term" value="F:heme binding"/>
    <property type="evidence" value="ECO:0000318"/>
    <property type="project" value="GO_Central"/>
</dbReference>
<organism evidence="9 10">
    <name type="scientific">Daphnia pulex</name>
    <name type="common">Water flea</name>
    <dbReference type="NCBI Taxonomy" id="6669"/>
    <lineage>
        <taxon>Eukaryota</taxon>
        <taxon>Metazoa</taxon>
        <taxon>Ecdysozoa</taxon>
        <taxon>Arthropoda</taxon>
        <taxon>Crustacea</taxon>
        <taxon>Branchiopoda</taxon>
        <taxon>Diplostraca</taxon>
        <taxon>Cladocera</taxon>
        <taxon>Anomopoda</taxon>
        <taxon>Daphniidae</taxon>
        <taxon>Daphnia</taxon>
    </lineage>
</organism>
<dbReference type="InParanoid" id="E9HG15"/>
<accession>E9HG15</accession>
<keyword evidence="10" id="KW-1185">Reference proteome</keyword>
<feature type="transmembrane region" description="Helical" evidence="7">
    <location>
        <begin position="275"/>
        <end position="293"/>
    </location>
</feature>
<proteinExistence type="inferred from homology"/>
<dbReference type="Pfam" id="PF07690">
    <property type="entry name" value="MFS_1"/>
    <property type="match status" value="1"/>
</dbReference>
<keyword evidence="3 7" id="KW-0812">Transmembrane</keyword>
<evidence type="ECO:0000256" key="2">
    <source>
        <dbReference type="ARBA" id="ARBA00022448"/>
    </source>
</evidence>
<dbReference type="FunFam" id="1.20.1250.20:FF:000101">
    <property type="entry name" value="feline leukemia virus subgroup C receptor-related protein 2"/>
    <property type="match status" value="1"/>
</dbReference>
<evidence type="ECO:0000256" key="5">
    <source>
        <dbReference type="ARBA" id="ARBA00023136"/>
    </source>
</evidence>
<dbReference type="GO" id="GO:0015232">
    <property type="term" value="F:heme transmembrane transporter activity"/>
    <property type="evidence" value="ECO:0000318"/>
    <property type="project" value="GO_Central"/>
</dbReference>
<keyword evidence="2" id="KW-0813">Transport</keyword>
<feature type="transmembrane region" description="Helical" evidence="7">
    <location>
        <begin position="433"/>
        <end position="453"/>
    </location>
</feature>
<gene>
    <name evidence="9" type="ORF">DAPPUDRAFT_62360</name>
</gene>
<dbReference type="OrthoDB" id="422206at2759"/>
<feature type="transmembrane region" description="Helical" evidence="7">
    <location>
        <begin position="217"/>
        <end position="237"/>
    </location>
</feature>
<evidence type="ECO:0000256" key="3">
    <source>
        <dbReference type="ARBA" id="ARBA00022692"/>
    </source>
</evidence>
<dbReference type="AlphaFoldDB" id="E9HG15"/>
<dbReference type="InterPro" id="IPR036259">
    <property type="entry name" value="MFS_trans_sf"/>
</dbReference>
<feature type="transmembrane region" description="Helical" evidence="7">
    <location>
        <begin position="117"/>
        <end position="136"/>
    </location>
</feature>
<evidence type="ECO:0000259" key="8">
    <source>
        <dbReference type="PROSITE" id="PS50850"/>
    </source>
</evidence>
<name>E9HG15_DAPPU</name>
<dbReference type="InterPro" id="IPR049680">
    <property type="entry name" value="FLVCR1-2_SLC49-like"/>
</dbReference>
<dbReference type="GO" id="GO:0016020">
    <property type="term" value="C:membrane"/>
    <property type="evidence" value="ECO:0000318"/>
    <property type="project" value="GO_Central"/>
</dbReference>
<keyword evidence="5 7" id="KW-0472">Membrane</keyword>
<evidence type="ECO:0000313" key="9">
    <source>
        <dbReference type="EMBL" id="EFX69313.1"/>
    </source>
</evidence>
<dbReference type="KEGG" id="dpx:DAPPUDRAFT_62360"/>
<dbReference type="PhylomeDB" id="E9HG15"/>
<dbReference type="EMBL" id="GL732638">
    <property type="protein sequence ID" value="EFX69313.1"/>
    <property type="molecule type" value="Genomic_DNA"/>
</dbReference>
<evidence type="ECO:0000256" key="4">
    <source>
        <dbReference type="ARBA" id="ARBA00022989"/>
    </source>
</evidence>
<protein>
    <recommendedName>
        <fullName evidence="8">Major facilitator superfamily (MFS) profile domain-containing protein</fullName>
    </recommendedName>
</protein>
<evidence type="ECO:0000256" key="6">
    <source>
        <dbReference type="ARBA" id="ARBA00046338"/>
    </source>
</evidence>
<evidence type="ECO:0000256" key="1">
    <source>
        <dbReference type="ARBA" id="ARBA00004141"/>
    </source>
</evidence>
<feature type="transmembrane region" description="Helical" evidence="7">
    <location>
        <begin position="407"/>
        <end position="427"/>
    </location>
</feature>
<feature type="transmembrane region" description="Helical" evidence="7">
    <location>
        <begin position="313"/>
        <end position="333"/>
    </location>
</feature>
<feature type="transmembrane region" description="Helical" evidence="7">
    <location>
        <begin position="367"/>
        <end position="387"/>
    </location>
</feature>
<dbReference type="OMA" id="MNAVAFF"/>
<dbReference type="Proteomes" id="UP000000305">
    <property type="component" value="Unassembled WGS sequence"/>
</dbReference>
<dbReference type="PROSITE" id="PS50850">
    <property type="entry name" value="MFS"/>
    <property type="match status" value="1"/>
</dbReference>
<dbReference type="SUPFAM" id="SSF103473">
    <property type="entry name" value="MFS general substrate transporter"/>
    <property type="match status" value="1"/>
</dbReference>
<comment type="subcellular location">
    <subcellularLocation>
        <location evidence="1">Membrane</location>
        <topology evidence="1">Multi-pass membrane protein</topology>
    </subcellularLocation>
</comment>
<feature type="transmembrane region" description="Helical" evidence="7">
    <location>
        <begin position="345"/>
        <end position="361"/>
    </location>
</feature>
<dbReference type="PANTHER" id="PTHR10924:SF4">
    <property type="entry name" value="GH15861P"/>
    <property type="match status" value="1"/>
</dbReference>
<dbReference type="GO" id="GO:0097037">
    <property type="term" value="P:heme export"/>
    <property type="evidence" value="ECO:0000318"/>
    <property type="project" value="GO_Central"/>
</dbReference>
<dbReference type="InterPro" id="IPR020846">
    <property type="entry name" value="MFS_dom"/>
</dbReference>
<comment type="similarity">
    <text evidence="6">Belongs to the major facilitator superfamily. Feline leukemia virus subgroup C receptor (TC 2.A.1.28.1) family.</text>
</comment>
<reference evidence="9 10" key="1">
    <citation type="journal article" date="2011" name="Science">
        <title>The ecoresponsive genome of Daphnia pulex.</title>
        <authorList>
            <person name="Colbourne J.K."/>
            <person name="Pfrender M.E."/>
            <person name="Gilbert D."/>
            <person name="Thomas W.K."/>
            <person name="Tucker A."/>
            <person name="Oakley T.H."/>
            <person name="Tokishita S."/>
            <person name="Aerts A."/>
            <person name="Arnold G.J."/>
            <person name="Basu M.K."/>
            <person name="Bauer D.J."/>
            <person name="Caceres C.E."/>
            <person name="Carmel L."/>
            <person name="Casola C."/>
            <person name="Choi J.H."/>
            <person name="Detter J.C."/>
            <person name="Dong Q."/>
            <person name="Dusheyko S."/>
            <person name="Eads B.D."/>
            <person name="Frohlich T."/>
            <person name="Geiler-Samerotte K.A."/>
            <person name="Gerlach D."/>
            <person name="Hatcher P."/>
            <person name="Jogdeo S."/>
            <person name="Krijgsveld J."/>
            <person name="Kriventseva E.V."/>
            <person name="Kultz D."/>
            <person name="Laforsch C."/>
            <person name="Lindquist E."/>
            <person name="Lopez J."/>
            <person name="Manak J.R."/>
            <person name="Muller J."/>
            <person name="Pangilinan J."/>
            <person name="Patwardhan R.P."/>
            <person name="Pitluck S."/>
            <person name="Pritham E.J."/>
            <person name="Rechtsteiner A."/>
            <person name="Rho M."/>
            <person name="Rogozin I.B."/>
            <person name="Sakarya O."/>
            <person name="Salamov A."/>
            <person name="Schaack S."/>
            <person name="Shapiro H."/>
            <person name="Shiga Y."/>
            <person name="Skalitzky C."/>
            <person name="Smith Z."/>
            <person name="Souvorov A."/>
            <person name="Sung W."/>
            <person name="Tang Z."/>
            <person name="Tsuchiya D."/>
            <person name="Tu H."/>
            <person name="Vos H."/>
            <person name="Wang M."/>
            <person name="Wolf Y.I."/>
            <person name="Yamagata H."/>
            <person name="Yamada T."/>
            <person name="Ye Y."/>
            <person name="Shaw J.R."/>
            <person name="Andrews J."/>
            <person name="Crease T.J."/>
            <person name="Tang H."/>
            <person name="Lucas S.M."/>
            <person name="Robertson H.M."/>
            <person name="Bork P."/>
            <person name="Koonin E.V."/>
            <person name="Zdobnov E.M."/>
            <person name="Grigoriev I.V."/>
            <person name="Lynch M."/>
            <person name="Boore J.L."/>
        </authorList>
    </citation>
    <scope>NUCLEOTIDE SEQUENCE [LARGE SCALE GENOMIC DNA]</scope>
</reference>
<feature type="domain" description="Major facilitator superfamily (MFS) profile" evidence="8">
    <location>
        <begin position="52"/>
        <end position="458"/>
    </location>
</feature>
<feature type="transmembrane region" description="Helical" evidence="7">
    <location>
        <begin position="90"/>
        <end position="110"/>
    </location>
</feature>